<evidence type="ECO:0008006" key="5">
    <source>
        <dbReference type="Google" id="ProtNLM"/>
    </source>
</evidence>
<accession>A0ABZ3CS27</accession>
<dbReference type="Proteomes" id="UP001453229">
    <property type="component" value="Chromosome"/>
</dbReference>
<evidence type="ECO:0000256" key="2">
    <source>
        <dbReference type="SAM" id="SignalP"/>
    </source>
</evidence>
<evidence type="ECO:0000256" key="1">
    <source>
        <dbReference type="SAM" id="MobiDB-lite"/>
    </source>
</evidence>
<protein>
    <recommendedName>
        <fullName evidence="5">Pentapeptide MXKDX repeat protein</fullName>
    </recommendedName>
</protein>
<feature type="region of interest" description="Disordered" evidence="1">
    <location>
        <begin position="30"/>
        <end position="145"/>
    </location>
</feature>
<organism evidence="3 4">
    <name type="scientific">Salinicola lusitanus</name>
    <dbReference type="NCBI Taxonomy" id="1949085"/>
    <lineage>
        <taxon>Bacteria</taxon>
        <taxon>Pseudomonadati</taxon>
        <taxon>Pseudomonadota</taxon>
        <taxon>Gammaproteobacteria</taxon>
        <taxon>Oceanospirillales</taxon>
        <taxon>Halomonadaceae</taxon>
        <taxon>Salinicola</taxon>
    </lineage>
</organism>
<feature type="chain" id="PRO_5046174696" description="Pentapeptide MXKDX repeat protein" evidence="2">
    <location>
        <begin position="27"/>
        <end position="145"/>
    </location>
</feature>
<evidence type="ECO:0000313" key="3">
    <source>
        <dbReference type="EMBL" id="XAD53938.1"/>
    </source>
</evidence>
<keyword evidence="4" id="KW-1185">Reference proteome</keyword>
<name>A0ABZ3CS27_9GAMM</name>
<sequence>MKISIRHRFGIATGLMLAVLSGAAMAQTAMDDSAPNSSSDQMGMASKDSTNRDAMVNGMPSSPQKSALGSAMDDSAPNSSSDQMGMASKDSANRDGMVKGMPHRGDAAPMSPTMDNSAPLSGSDQDGAAGKDSVNRQPLNTGPAQ</sequence>
<evidence type="ECO:0000313" key="4">
    <source>
        <dbReference type="Proteomes" id="UP001453229"/>
    </source>
</evidence>
<keyword evidence="2" id="KW-0732">Signal</keyword>
<proteinExistence type="predicted"/>
<gene>
    <name evidence="3" type="ORF">AAGT95_19255</name>
</gene>
<feature type="compositionally biased region" description="Polar residues" evidence="1">
    <location>
        <begin position="135"/>
        <end position="145"/>
    </location>
</feature>
<dbReference type="EMBL" id="CP151919">
    <property type="protein sequence ID" value="XAD53938.1"/>
    <property type="molecule type" value="Genomic_DNA"/>
</dbReference>
<reference evidence="3 4" key="1">
    <citation type="submission" date="2024-04" db="EMBL/GenBank/DDBJ databases">
        <title>Salinicola lusitanus LLJ914,a marine bacterium isolated from the Okinawa Trough.</title>
        <authorList>
            <person name="Li J."/>
        </authorList>
    </citation>
    <scope>NUCLEOTIDE SEQUENCE [LARGE SCALE GENOMIC DNA]</scope>
    <source>
        <strain evidence="3 4">LLJ914</strain>
    </source>
</reference>
<feature type="signal peptide" evidence="2">
    <location>
        <begin position="1"/>
        <end position="26"/>
    </location>
</feature>
<dbReference type="RefSeq" id="WP_342594813.1">
    <property type="nucleotide sequence ID" value="NZ_CP151919.1"/>
</dbReference>
<feature type="compositionally biased region" description="Polar residues" evidence="1">
    <location>
        <begin position="113"/>
        <end position="124"/>
    </location>
</feature>